<gene>
    <name evidence="1" type="ORF">Ahy_A09g043451</name>
</gene>
<accession>A0A445BIB4</accession>
<keyword evidence="2" id="KW-1185">Reference proteome</keyword>
<dbReference type="Proteomes" id="UP000289738">
    <property type="component" value="Chromosome A09"/>
</dbReference>
<sequence>MGFCITNLPIKQIMCLDYYSLCESVNGMLSLSGFMHIYPIICTLAINQHIQKVPLYGPWKIRTH</sequence>
<organism evidence="1 2">
    <name type="scientific">Arachis hypogaea</name>
    <name type="common">Peanut</name>
    <dbReference type="NCBI Taxonomy" id="3818"/>
    <lineage>
        <taxon>Eukaryota</taxon>
        <taxon>Viridiplantae</taxon>
        <taxon>Streptophyta</taxon>
        <taxon>Embryophyta</taxon>
        <taxon>Tracheophyta</taxon>
        <taxon>Spermatophyta</taxon>
        <taxon>Magnoliopsida</taxon>
        <taxon>eudicotyledons</taxon>
        <taxon>Gunneridae</taxon>
        <taxon>Pentapetalae</taxon>
        <taxon>rosids</taxon>
        <taxon>fabids</taxon>
        <taxon>Fabales</taxon>
        <taxon>Fabaceae</taxon>
        <taxon>Papilionoideae</taxon>
        <taxon>50 kb inversion clade</taxon>
        <taxon>dalbergioids sensu lato</taxon>
        <taxon>Dalbergieae</taxon>
        <taxon>Pterocarpus clade</taxon>
        <taxon>Arachis</taxon>
    </lineage>
</organism>
<dbReference type="AlphaFoldDB" id="A0A445BIB4"/>
<dbReference type="EMBL" id="SDMP01000009">
    <property type="protein sequence ID" value="RYR38407.1"/>
    <property type="molecule type" value="Genomic_DNA"/>
</dbReference>
<evidence type="ECO:0000313" key="2">
    <source>
        <dbReference type="Proteomes" id="UP000289738"/>
    </source>
</evidence>
<protein>
    <submittedName>
        <fullName evidence="1">Uncharacterized protein</fullName>
    </submittedName>
</protein>
<evidence type="ECO:0000313" key="1">
    <source>
        <dbReference type="EMBL" id="RYR38407.1"/>
    </source>
</evidence>
<name>A0A445BIB4_ARAHY</name>
<proteinExistence type="predicted"/>
<comment type="caution">
    <text evidence="1">The sequence shown here is derived from an EMBL/GenBank/DDBJ whole genome shotgun (WGS) entry which is preliminary data.</text>
</comment>
<reference evidence="1 2" key="1">
    <citation type="submission" date="2019-01" db="EMBL/GenBank/DDBJ databases">
        <title>Sequencing of cultivated peanut Arachis hypogaea provides insights into genome evolution and oil improvement.</title>
        <authorList>
            <person name="Chen X."/>
        </authorList>
    </citation>
    <scope>NUCLEOTIDE SEQUENCE [LARGE SCALE GENOMIC DNA]</scope>
    <source>
        <strain evidence="2">cv. Fuhuasheng</strain>
        <tissue evidence="1">Leaves</tissue>
    </source>
</reference>